<keyword evidence="9" id="KW-0687">Ribonucleoprotein</keyword>
<dbReference type="Proteomes" id="UP000245509">
    <property type="component" value="Unassembled WGS sequence"/>
</dbReference>
<reference evidence="13" key="3">
    <citation type="submission" date="2017-05" db="EMBL/GenBank/DDBJ databases">
        <authorList>
            <person name="Song R."/>
            <person name="Chenine A.L."/>
            <person name="Ruprecht R.M."/>
        </authorList>
    </citation>
    <scope>NUCLEOTIDE SEQUENCE</scope>
    <source>
        <strain evidence="13">SCGC AB-777_F03</strain>
    </source>
</reference>
<organism evidence="13">
    <name type="scientific">Nanobsidianus stetteri</name>
    <dbReference type="NCBI Taxonomy" id="1294122"/>
    <lineage>
        <taxon>Archaea</taxon>
        <taxon>Nanobdellota</taxon>
        <taxon>Candidatus Nanoarchaeia</taxon>
        <taxon>Nanoarchaeales</taxon>
        <taxon>Nanopusillaceae</taxon>
        <taxon>Candidatus Nanobsidianus</taxon>
    </lineage>
</organism>
<evidence type="ECO:0000256" key="8">
    <source>
        <dbReference type="ARBA" id="ARBA00022980"/>
    </source>
</evidence>
<evidence type="ECO:0000256" key="10">
    <source>
        <dbReference type="ARBA" id="ARBA00035225"/>
    </source>
</evidence>
<comment type="function">
    <text evidence="1">Binds to the 23S rRNA.</text>
</comment>
<evidence type="ECO:0000256" key="9">
    <source>
        <dbReference type="ARBA" id="ARBA00023274"/>
    </source>
</evidence>
<dbReference type="AlphaFoldDB" id="A0A2T9WLL1"/>
<dbReference type="GO" id="GO:0019843">
    <property type="term" value="F:rRNA binding"/>
    <property type="evidence" value="ECO:0007669"/>
    <property type="project" value="UniProtKB-KW"/>
</dbReference>
<dbReference type="InterPro" id="IPR011332">
    <property type="entry name" value="Ribosomal_zn-bd"/>
</dbReference>
<keyword evidence="5" id="KW-0863">Zinc-finger</keyword>
<dbReference type="InterPro" id="IPR011331">
    <property type="entry name" value="Ribosomal_eL37/eL43"/>
</dbReference>
<dbReference type="GO" id="GO:0003735">
    <property type="term" value="F:structural constituent of ribosome"/>
    <property type="evidence" value="ECO:0007669"/>
    <property type="project" value="InterPro"/>
</dbReference>
<evidence type="ECO:0000256" key="6">
    <source>
        <dbReference type="ARBA" id="ARBA00022833"/>
    </source>
</evidence>
<dbReference type="SUPFAM" id="SSF57829">
    <property type="entry name" value="Zn-binding ribosomal proteins"/>
    <property type="match status" value="1"/>
</dbReference>
<dbReference type="GO" id="GO:0008270">
    <property type="term" value="F:zinc ion binding"/>
    <property type="evidence" value="ECO:0007669"/>
    <property type="project" value="UniProtKB-KW"/>
</dbReference>
<name>A0A2T9WLL1_NANST</name>
<dbReference type="InterPro" id="IPR001569">
    <property type="entry name" value="Ribosomal_eL37"/>
</dbReference>
<dbReference type="Pfam" id="PF01907">
    <property type="entry name" value="Ribosomal_L37e"/>
    <property type="match status" value="1"/>
</dbReference>
<accession>A0A2T9WLL1</accession>
<dbReference type="EMBL" id="QEFP01000004">
    <property type="protein sequence ID" value="PVU68714.1"/>
    <property type="molecule type" value="Genomic_DNA"/>
</dbReference>
<evidence type="ECO:0000256" key="2">
    <source>
        <dbReference type="ARBA" id="ARBA00009805"/>
    </source>
</evidence>
<keyword evidence="3" id="KW-0479">Metal-binding</keyword>
<dbReference type="Gene3D" id="2.20.25.30">
    <property type="match status" value="1"/>
</dbReference>
<evidence type="ECO:0000256" key="7">
    <source>
        <dbReference type="ARBA" id="ARBA00022884"/>
    </source>
</evidence>
<dbReference type="GO" id="GO:0006412">
    <property type="term" value="P:translation"/>
    <property type="evidence" value="ECO:0007669"/>
    <property type="project" value="InterPro"/>
</dbReference>
<comment type="caution">
    <text evidence="13">The sequence shown here is derived from an EMBL/GenBank/DDBJ whole genome shotgun (WGS) entry which is preliminary data.</text>
</comment>
<keyword evidence="6" id="KW-0862">Zinc</keyword>
<evidence type="ECO:0000256" key="11">
    <source>
        <dbReference type="ARBA" id="ARBA00035374"/>
    </source>
</evidence>
<reference evidence="12" key="4">
    <citation type="submission" date="2021-11" db="EMBL/GenBank/DDBJ databases">
        <authorList>
            <person name="Munson-Mcgee J."/>
            <person name="Field E."/>
            <person name="Bateson M."/>
            <person name="Rooney C."/>
            <person name="Stepanauskas R."/>
            <person name="Young M."/>
        </authorList>
    </citation>
    <scope>NUCLEOTIDE SEQUENCE</scope>
    <source>
        <strain evidence="12">SCGC AB-777_F03</strain>
    </source>
</reference>
<evidence type="ECO:0000313" key="12">
    <source>
        <dbReference type="EMBL" id="MCC5447077.1"/>
    </source>
</evidence>
<sequence length="54" mass="6374">MTRLGGTNKVNHVICRRCGRKTYNPDKGYCSHCGFGRSSKIRAYAWSYKFKRKW</sequence>
<reference evidence="13" key="1">
    <citation type="journal article" date="2015" name="Appl. Environ. Microbiol.">
        <title>Nanoarchaeota, Their Sulfolobales Host, and Nanoarchaeota Virus Distribution across Yellowstone National Park Hot Springs.</title>
        <authorList>
            <person name="Munson-McGee J.H."/>
            <person name="Field E.K."/>
            <person name="Bateson M."/>
            <person name="Rooney C."/>
            <person name="Stepanauskas R."/>
            <person name="Young M.J."/>
        </authorList>
    </citation>
    <scope>NUCLEOTIDE SEQUENCE [LARGE SCALE GENOMIC DNA]</scope>
    <source>
        <strain evidence="13">SCGC AB-777_F03</strain>
    </source>
</reference>
<evidence type="ECO:0000313" key="13">
    <source>
        <dbReference type="EMBL" id="PVU68714.1"/>
    </source>
</evidence>
<keyword evidence="8 13" id="KW-0689">Ribosomal protein</keyword>
<evidence type="ECO:0000256" key="3">
    <source>
        <dbReference type="ARBA" id="ARBA00022723"/>
    </source>
</evidence>
<dbReference type="RefSeq" id="WP_228615305.1">
    <property type="nucleotide sequence ID" value="NZ_QEFP02000007.1"/>
</dbReference>
<evidence type="ECO:0000256" key="5">
    <source>
        <dbReference type="ARBA" id="ARBA00022771"/>
    </source>
</evidence>
<comment type="similarity">
    <text evidence="2">Belongs to the eukaryotic ribosomal protein eL37 family.</text>
</comment>
<evidence type="ECO:0000256" key="1">
    <source>
        <dbReference type="ARBA" id="ARBA00003058"/>
    </source>
</evidence>
<keyword evidence="4" id="KW-0699">rRNA-binding</keyword>
<dbReference type="GO" id="GO:1990904">
    <property type="term" value="C:ribonucleoprotein complex"/>
    <property type="evidence" value="ECO:0007669"/>
    <property type="project" value="UniProtKB-KW"/>
</dbReference>
<proteinExistence type="inferred from homology"/>
<gene>
    <name evidence="13" type="primary">rpl37e</name>
    <name evidence="12" type="ORF">DDW03_001525</name>
    <name evidence="13" type="ORF">DDW03_01295</name>
</gene>
<protein>
    <recommendedName>
        <fullName evidence="10">Large ribosomal subunit protein eL37</fullName>
    </recommendedName>
    <alternativeName>
        <fullName evidence="11">50S ribosomal protein L37e</fullName>
    </alternativeName>
</protein>
<dbReference type="EMBL" id="QEFP02000007">
    <property type="protein sequence ID" value="MCC5447077.1"/>
    <property type="molecule type" value="Genomic_DNA"/>
</dbReference>
<dbReference type="GO" id="GO:0005840">
    <property type="term" value="C:ribosome"/>
    <property type="evidence" value="ECO:0007669"/>
    <property type="project" value="UniProtKB-KW"/>
</dbReference>
<evidence type="ECO:0000256" key="4">
    <source>
        <dbReference type="ARBA" id="ARBA00022730"/>
    </source>
</evidence>
<reference evidence="12" key="2">
    <citation type="submission" date="2017-05" db="EMBL/GenBank/DDBJ databases">
        <authorList>
            <person name="Munson-Mcgee J.H."/>
        </authorList>
    </citation>
    <scope>NUCLEOTIDE SEQUENCE</scope>
    <source>
        <strain evidence="12">SCGC AB-777_F03</strain>
    </source>
</reference>
<keyword evidence="7" id="KW-0694">RNA-binding</keyword>